<dbReference type="STRING" id="182217.HCW_06825"/>
<comment type="catalytic activity">
    <reaction evidence="13 15">
        <text>riboflavin + ATP = FMN + ADP + H(+)</text>
        <dbReference type="Rhea" id="RHEA:14357"/>
        <dbReference type="ChEBI" id="CHEBI:15378"/>
        <dbReference type="ChEBI" id="CHEBI:30616"/>
        <dbReference type="ChEBI" id="CHEBI:57986"/>
        <dbReference type="ChEBI" id="CHEBI:58210"/>
        <dbReference type="ChEBI" id="CHEBI:456216"/>
        <dbReference type="EC" id="2.7.1.26"/>
    </reaction>
</comment>
<dbReference type="Proteomes" id="UP000005010">
    <property type="component" value="Chromosome"/>
</dbReference>
<dbReference type="PIRSF" id="PIRSF004491">
    <property type="entry name" value="FAD_Synth"/>
    <property type="match status" value="1"/>
</dbReference>
<evidence type="ECO:0000259" key="16">
    <source>
        <dbReference type="SMART" id="SM00904"/>
    </source>
</evidence>
<dbReference type="GO" id="GO:0005524">
    <property type="term" value="F:ATP binding"/>
    <property type="evidence" value="ECO:0007669"/>
    <property type="project" value="UniProtKB-UniRule"/>
</dbReference>
<dbReference type="UniPathway" id="UPA00276">
    <property type="reaction ID" value="UER00406"/>
</dbReference>
<keyword evidence="18" id="KW-1185">Reference proteome</keyword>
<keyword evidence="7 15" id="KW-0548">Nucleotidyltransferase</keyword>
<name>I0ENV4_HELC0</name>
<dbReference type="InterPro" id="IPR023465">
    <property type="entry name" value="Riboflavin_kinase_dom_sf"/>
</dbReference>
<dbReference type="EC" id="2.7.7.2" evidence="15"/>
<dbReference type="SMART" id="SM00904">
    <property type="entry name" value="Flavokinase"/>
    <property type="match status" value="1"/>
</dbReference>
<dbReference type="GO" id="GO:0003919">
    <property type="term" value="F:FMN adenylyltransferase activity"/>
    <property type="evidence" value="ECO:0007669"/>
    <property type="project" value="UniProtKB-UniRule"/>
</dbReference>
<keyword evidence="4 15" id="KW-0285">Flavoprotein</keyword>
<keyword evidence="6 15" id="KW-0808">Transferase</keyword>
<comment type="function">
    <text evidence="1">Catalyzes the phosphorylation of riboflavin to FMN followed by the adenylation of FMN to FAD.</text>
</comment>
<dbReference type="NCBIfam" id="NF004162">
    <property type="entry name" value="PRK05627.1-5"/>
    <property type="match status" value="1"/>
</dbReference>
<keyword evidence="10 15" id="KW-0274">FAD</keyword>
<dbReference type="InterPro" id="IPR015865">
    <property type="entry name" value="Riboflavin_kinase_bac/euk"/>
</dbReference>
<evidence type="ECO:0000256" key="13">
    <source>
        <dbReference type="ARBA" id="ARBA00047880"/>
    </source>
</evidence>
<comment type="pathway">
    <text evidence="3 15">Cofactor biosynthesis; FMN biosynthesis; FMN from riboflavin (ATP route): step 1/1.</text>
</comment>
<reference evidence="18" key="1">
    <citation type="submission" date="2012-04" db="EMBL/GenBank/DDBJ databases">
        <title>Complete genome sequence of Helicobacter cetorum strain MIT 00-7128.</title>
        <authorList>
            <person name="Kersulyte D."/>
            <person name="Berg D.E."/>
        </authorList>
    </citation>
    <scope>NUCLEOTIDE SEQUENCE [LARGE SCALE GENOMIC DNA]</scope>
    <source>
        <strain evidence="18">MIT 00-7128</strain>
    </source>
</reference>
<dbReference type="Gene3D" id="2.40.30.30">
    <property type="entry name" value="Riboflavin kinase-like"/>
    <property type="match status" value="1"/>
</dbReference>
<dbReference type="GO" id="GO:0009398">
    <property type="term" value="P:FMN biosynthetic process"/>
    <property type="evidence" value="ECO:0007669"/>
    <property type="project" value="UniProtKB-UniRule"/>
</dbReference>
<dbReference type="PANTHER" id="PTHR22749">
    <property type="entry name" value="RIBOFLAVIN KINASE/FMN ADENYLYLTRANSFERASE"/>
    <property type="match status" value="1"/>
</dbReference>
<keyword evidence="12" id="KW-0511">Multifunctional enzyme</keyword>
<dbReference type="SUPFAM" id="SSF52374">
    <property type="entry name" value="Nucleotidylyl transferase"/>
    <property type="match status" value="1"/>
</dbReference>
<keyword evidence="9 15" id="KW-0418">Kinase</keyword>
<accession>I0ENV4</accession>
<dbReference type="Pfam" id="PF01687">
    <property type="entry name" value="Flavokinase"/>
    <property type="match status" value="1"/>
</dbReference>
<dbReference type="NCBIfam" id="TIGR00083">
    <property type="entry name" value="ribF"/>
    <property type="match status" value="1"/>
</dbReference>
<dbReference type="InterPro" id="IPR014729">
    <property type="entry name" value="Rossmann-like_a/b/a_fold"/>
</dbReference>
<evidence type="ECO:0000256" key="1">
    <source>
        <dbReference type="ARBA" id="ARBA00002121"/>
    </source>
</evidence>
<comment type="similarity">
    <text evidence="15">Belongs to the ribF family.</text>
</comment>
<dbReference type="Gene3D" id="3.40.50.620">
    <property type="entry name" value="HUPs"/>
    <property type="match status" value="1"/>
</dbReference>
<gene>
    <name evidence="17" type="ordered locus">HCW_06825</name>
</gene>
<dbReference type="PATRIC" id="fig|182217.3.peg.1442"/>
<evidence type="ECO:0000256" key="12">
    <source>
        <dbReference type="ARBA" id="ARBA00023268"/>
    </source>
</evidence>
<dbReference type="UniPathway" id="UPA00277">
    <property type="reaction ID" value="UER00407"/>
</dbReference>
<dbReference type="AlphaFoldDB" id="I0ENV4"/>
<dbReference type="GO" id="GO:0009231">
    <property type="term" value="P:riboflavin biosynthetic process"/>
    <property type="evidence" value="ECO:0007669"/>
    <property type="project" value="InterPro"/>
</dbReference>
<evidence type="ECO:0000313" key="18">
    <source>
        <dbReference type="Proteomes" id="UP000005010"/>
    </source>
</evidence>
<dbReference type="KEGG" id="hce:HCW_06825"/>
<evidence type="ECO:0000256" key="14">
    <source>
        <dbReference type="ARBA" id="ARBA00049494"/>
    </source>
</evidence>
<dbReference type="EMBL" id="CP003479">
    <property type="protein sequence ID" value="AFI04623.1"/>
    <property type="molecule type" value="Genomic_DNA"/>
</dbReference>
<dbReference type="InterPro" id="IPR023468">
    <property type="entry name" value="Riboflavin_kinase"/>
</dbReference>
<evidence type="ECO:0000256" key="4">
    <source>
        <dbReference type="ARBA" id="ARBA00022630"/>
    </source>
</evidence>
<evidence type="ECO:0000256" key="8">
    <source>
        <dbReference type="ARBA" id="ARBA00022741"/>
    </source>
</evidence>
<dbReference type="InterPro" id="IPR002606">
    <property type="entry name" value="Riboflavin_kinase_bac"/>
</dbReference>
<dbReference type="EC" id="2.7.1.26" evidence="15"/>
<sequence>MLNFLSISSEPKIKSLAIGKFDGLHLGHKALFRELKEPKALLIIEKENYTRPYLTPLNYRSKLIDMPLFFVFLEKISHLSALEFLELLKNKFPHLERLVVGYDFRFGYKRENDALFLKEHFKETIIVPEVKIENVSVHSKMIKLALNNGDLLLANKLLGRHYEVLGEVIKGQGLGHKELVPTLNLKTKDFILPSFGVYASLAKIENQIDKSVSFLGNRLSTDKNFAIECHVLDRTIENPPKELTLQFVEKIRDNMPFNSLKELKNQIQKDILIAKEILGNLC</sequence>
<dbReference type="GO" id="GO:0008531">
    <property type="term" value="F:riboflavin kinase activity"/>
    <property type="evidence" value="ECO:0007669"/>
    <property type="project" value="UniProtKB-UniRule"/>
</dbReference>
<dbReference type="CDD" id="cd02064">
    <property type="entry name" value="FAD_synthetase_N"/>
    <property type="match status" value="1"/>
</dbReference>
<protein>
    <recommendedName>
        <fullName evidence="15">Riboflavin biosynthesis protein</fullName>
    </recommendedName>
    <domain>
        <recommendedName>
            <fullName evidence="15">Riboflavin kinase</fullName>
            <ecNumber evidence="15">2.7.1.26</ecNumber>
        </recommendedName>
        <alternativeName>
            <fullName evidence="15">Flavokinase</fullName>
        </alternativeName>
    </domain>
    <domain>
        <recommendedName>
            <fullName evidence="15">FMN adenylyltransferase</fullName>
            <ecNumber evidence="15">2.7.7.2</ecNumber>
        </recommendedName>
        <alternativeName>
            <fullName evidence="15">FAD pyrophosphorylase</fullName>
        </alternativeName>
        <alternativeName>
            <fullName evidence="15">FAD synthase</fullName>
        </alternativeName>
    </domain>
</protein>
<proteinExistence type="inferred from homology"/>
<dbReference type="eggNOG" id="COG0196">
    <property type="taxonomic scope" value="Bacteria"/>
</dbReference>
<evidence type="ECO:0000256" key="2">
    <source>
        <dbReference type="ARBA" id="ARBA00004726"/>
    </source>
</evidence>
<evidence type="ECO:0000256" key="6">
    <source>
        <dbReference type="ARBA" id="ARBA00022679"/>
    </source>
</evidence>
<evidence type="ECO:0000256" key="11">
    <source>
        <dbReference type="ARBA" id="ARBA00022840"/>
    </source>
</evidence>
<feature type="domain" description="Riboflavin kinase" evidence="16">
    <location>
        <begin position="157"/>
        <end position="279"/>
    </location>
</feature>
<keyword evidence="5 15" id="KW-0288">FMN</keyword>
<evidence type="ECO:0000256" key="3">
    <source>
        <dbReference type="ARBA" id="ARBA00005201"/>
    </source>
</evidence>
<dbReference type="GO" id="GO:0006747">
    <property type="term" value="P:FAD biosynthetic process"/>
    <property type="evidence" value="ECO:0007669"/>
    <property type="project" value="UniProtKB-UniRule"/>
</dbReference>
<evidence type="ECO:0000256" key="15">
    <source>
        <dbReference type="PIRNR" id="PIRNR004491"/>
    </source>
</evidence>
<comment type="catalytic activity">
    <reaction evidence="14 15">
        <text>FMN + ATP + H(+) = FAD + diphosphate</text>
        <dbReference type="Rhea" id="RHEA:17237"/>
        <dbReference type="ChEBI" id="CHEBI:15378"/>
        <dbReference type="ChEBI" id="CHEBI:30616"/>
        <dbReference type="ChEBI" id="CHEBI:33019"/>
        <dbReference type="ChEBI" id="CHEBI:57692"/>
        <dbReference type="ChEBI" id="CHEBI:58210"/>
        <dbReference type="EC" id="2.7.7.2"/>
    </reaction>
</comment>
<dbReference type="Pfam" id="PF06574">
    <property type="entry name" value="FAD_syn"/>
    <property type="match status" value="2"/>
</dbReference>
<evidence type="ECO:0000256" key="10">
    <source>
        <dbReference type="ARBA" id="ARBA00022827"/>
    </source>
</evidence>
<dbReference type="HOGENOM" id="CLU_048437_0_2_7"/>
<evidence type="ECO:0000256" key="9">
    <source>
        <dbReference type="ARBA" id="ARBA00022777"/>
    </source>
</evidence>
<keyword evidence="11 15" id="KW-0067">ATP-binding</keyword>
<dbReference type="SUPFAM" id="SSF82114">
    <property type="entry name" value="Riboflavin kinase-like"/>
    <property type="match status" value="1"/>
</dbReference>
<dbReference type="PANTHER" id="PTHR22749:SF6">
    <property type="entry name" value="RIBOFLAVIN KINASE"/>
    <property type="match status" value="1"/>
</dbReference>
<evidence type="ECO:0000256" key="7">
    <source>
        <dbReference type="ARBA" id="ARBA00022695"/>
    </source>
</evidence>
<dbReference type="InterPro" id="IPR015864">
    <property type="entry name" value="FAD_synthase"/>
</dbReference>
<comment type="pathway">
    <text evidence="2 15">Cofactor biosynthesis; FAD biosynthesis; FAD from FMN: step 1/1.</text>
</comment>
<keyword evidence="8 15" id="KW-0547">Nucleotide-binding</keyword>
<evidence type="ECO:0000313" key="17">
    <source>
        <dbReference type="EMBL" id="AFI04623.1"/>
    </source>
</evidence>
<organism evidence="17 18">
    <name type="scientific">Helicobacter cetorum (strain ATCC BAA-429 / MIT 00-7128)</name>
    <dbReference type="NCBI Taxonomy" id="182217"/>
    <lineage>
        <taxon>Bacteria</taxon>
        <taxon>Pseudomonadati</taxon>
        <taxon>Campylobacterota</taxon>
        <taxon>Epsilonproteobacteria</taxon>
        <taxon>Campylobacterales</taxon>
        <taxon>Helicobacteraceae</taxon>
        <taxon>Helicobacter</taxon>
    </lineage>
</organism>
<dbReference type="RefSeq" id="WP_014661490.1">
    <property type="nucleotide sequence ID" value="NC_017737.1"/>
</dbReference>
<evidence type="ECO:0000256" key="5">
    <source>
        <dbReference type="ARBA" id="ARBA00022643"/>
    </source>
</evidence>